<dbReference type="PANTHER" id="PTHR35897">
    <property type="entry name" value="METHYLTRANSFERASE AUSD"/>
    <property type="match status" value="1"/>
</dbReference>
<comment type="caution">
    <text evidence="7">The sequence shown here is derived from an EMBL/GenBank/DDBJ whole genome shotgun (WGS) entry which is preliminary data.</text>
</comment>
<sequence>MMTSIDTMPPPMVRLESQPDNLMGSSDVADVSDLLPGHINNLEDEAKIPATSGLKSRPVVTTGTEKTGVMPPLQPESKKNNKGVPWYHASPNDIDPVTRGLLENYSKIPSDQVQQHIIAIREKAWDVYPYPCIGQFLFLNLTINLSPYYPSLVSRLRDQNQKLLDLGCCFAQDVRKLVSDGAPSQNIYGADLYGEFMDLGFELFSDSKTLKSTFFPTDILNERDLLLRGLDGEMDVVYLGLFLHHFDFETCVKVCTRVTRLLKPKPGSLVMGVQVGSLVGDTKPIPIPSGGILWRHDITSFERVWEEVGALTGTKWKVEARLERGKGFGEKWQIEGTRRLGFEVFRL</sequence>
<dbReference type="Pfam" id="PF08241">
    <property type="entry name" value="Methyltransf_11"/>
    <property type="match status" value="1"/>
</dbReference>
<evidence type="ECO:0000256" key="3">
    <source>
        <dbReference type="ARBA" id="ARBA00022691"/>
    </source>
</evidence>
<organism evidence="7 8">
    <name type="scientific">Stereocaulon virgatum</name>
    <dbReference type="NCBI Taxonomy" id="373712"/>
    <lineage>
        <taxon>Eukaryota</taxon>
        <taxon>Fungi</taxon>
        <taxon>Dikarya</taxon>
        <taxon>Ascomycota</taxon>
        <taxon>Pezizomycotina</taxon>
        <taxon>Lecanoromycetes</taxon>
        <taxon>OSLEUM clade</taxon>
        <taxon>Lecanoromycetidae</taxon>
        <taxon>Lecanorales</taxon>
        <taxon>Lecanorineae</taxon>
        <taxon>Stereocaulaceae</taxon>
        <taxon>Stereocaulon</taxon>
    </lineage>
</organism>
<dbReference type="Proteomes" id="UP001590950">
    <property type="component" value="Unassembled WGS sequence"/>
</dbReference>
<dbReference type="InterPro" id="IPR029063">
    <property type="entry name" value="SAM-dependent_MTases_sf"/>
</dbReference>
<evidence type="ECO:0000256" key="5">
    <source>
        <dbReference type="SAM" id="MobiDB-lite"/>
    </source>
</evidence>
<comment type="similarity">
    <text evidence="4">Belongs to the class I-like SAM-binding methyltransferase superfamily.</text>
</comment>
<evidence type="ECO:0000313" key="7">
    <source>
        <dbReference type="EMBL" id="KAL2043896.1"/>
    </source>
</evidence>
<name>A0ABR4AGC7_9LECA</name>
<dbReference type="EMBL" id="JBEFKJ010000010">
    <property type="protein sequence ID" value="KAL2043896.1"/>
    <property type="molecule type" value="Genomic_DNA"/>
</dbReference>
<comment type="pathway">
    <text evidence="1">Secondary metabolite biosynthesis.</text>
</comment>
<keyword evidence="3" id="KW-0949">S-adenosyl-L-methionine</keyword>
<accession>A0ABR4AGC7</accession>
<dbReference type="InterPro" id="IPR051654">
    <property type="entry name" value="Meroterpenoid_MTases"/>
</dbReference>
<keyword evidence="8" id="KW-1185">Reference proteome</keyword>
<reference evidence="7 8" key="1">
    <citation type="submission" date="2024-09" db="EMBL/GenBank/DDBJ databases">
        <title>Rethinking Asexuality: The Enigmatic Case of Functional Sexual Genes in Lepraria (Stereocaulaceae).</title>
        <authorList>
            <person name="Doellman M."/>
            <person name="Sun Y."/>
            <person name="Barcenas-Pena A."/>
            <person name="Lumbsch H.T."/>
            <person name="Grewe F."/>
        </authorList>
    </citation>
    <scope>NUCLEOTIDE SEQUENCE [LARGE SCALE GENOMIC DNA]</scope>
    <source>
        <strain evidence="7 8">Mercado 3170</strain>
    </source>
</reference>
<dbReference type="PANTHER" id="PTHR35897:SF1">
    <property type="entry name" value="METHYLTRANSFERASE AUSD"/>
    <property type="match status" value="1"/>
</dbReference>
<evidence type="ECO:0000256" key="1">
    <source>
        <dbReference type="ARBA" id="ARBA00005179"/>
    </source>
</evidence>
<feature type="domain" description="Methyltransferase type 11" evidence="6">
    <location>
        <begin position="164"/>
        <end position="264"/>
    </location>
</feature>
<proteinExistence type="inferred from homology"/>
<protein>
    <recommendedName>
        <fullName evidence="6">Methyltransferase type 11 domain-containing protein</fullName>
    </recommendedName>
</protein>
<evidence type="ECO:0000256" key="4">
    <source>
        <dbReference type="ARBA" id="ARBA00038314"/>
    </source>
</evidence>
<dbReference type="Gene3D" id="3.40.50.150">
    <property type="entry name" value="Vaccinia Virus protein VP39"/>
    <property type="match status" value="1"/>
</dbReference>
<keyword evidence="2" id="KW-0808">Transferase</keyword>
<evidence type="ECO:0000259" key="6">
    <source>
        <dbReference type="Pfam" id="PF08241"/>
    </source>
</evidence>
<dbReference type="InterPro" id="IPR013216">
    <property type="entry name" value="Methyltransf_11"/>
</dbReference>
<evidence type="ECO:0000256" key="2">
    <source>
        <dbReference type="ARBA" id="ARBA00022679"/>
    </source>
</evidence>
<dbReference type="SUPFAM" id="SSF53335">
    <property type="entry name" value="S-adenosyl-L-methionine-dependent methyltransferases"/>
    <property type="match status" value="1"/>
</dbReference>
<feature type="region of interest" description="Disordered" evidence="5">
    <location>
        <begin position="53"/>
        <end position="89"/>
    </location>
</feature>
<evidence type="ECO:0000313" key="8">
    <source>
        <dbReference type="Proteomes" id="UP001590950"/>
    </source>
</evidence>
<gene>
    <name evidence="7" type="ORF">N7G274_003416</name>
</gene>